<evidence type="ECO:0000313" key="3">
    <source>
        <dbReference type="Proteomes" id="UP001206925"/>
    </source>
</evidence>
<dbReference type="Pfam" id="PF07714">
    <property type="entry name" value="PK_Tyr_Ser-Thr"/>
    <property type="match status" value="1"/>
</dbReference>
<dbReference type="PROSITE" id="PS50011">
    <property type="entry name" value="PROTEIN_KINASE_DOM"/>
    <property type="match status" value="1"/>
</dbReference>
<evidence type="ECO:0000259" key="1">
    <source>
        <dbReference type="PROSITE" id="PS50011"/>
    </source>
</evidence>
<dbReference type="GO" id="GO:0004714">
    <property type="term" value="F:transmembrane receptor protein tyrosine kinase activity"/>
    <property type="evidence" value="ECO:0007669"/>
    <property type="project" value="InterPro"/>
</dbReference>
<dbReference type="Gene3D" id="1.10.510.10">
    <property type="entry name" value="Transferase(Phosphotransferase) domain 1"/>
    <property type="match status" value="1"/>
</dbReference>
<accession>A0AAD5D9C3</accession>
<dbReference type="GO" id="GO:0005886">
    <property type="term" value="C:plasma membrane"/>
    <property type="evidence" value="ECO:0007669"/>
    <property type="project" value="TreeGrafter"/>
</dbReference>
<name>A0AAD5D9C3_AMBAR</name>
<dbReference type="PANTHER" id="PTHR27003:SF383">
    <property type="entry name" value="TYROSINE-PROTEIN KINASE, NON-RECEPTOR JAK_TYK2-RELATED"/>
    <property type="match status" value="1"/>
</dbReference>
<proteinExistence type="predicted"/>
<dbReference type="InterPro" id="IPR011009">
    <property type="entry name" value="Kinase-like_dom_sf"/>
</dbReference>
<dbReference type="SUPFAM" id="SSF56112">
    <property type="entry name" value="Protein kinase-like (PK-like)"/>
    <property type="match status" value="1"/>
</dbReference>
<dbReference type="PANTHER" id="PTHR27003">
    <property type="entry name" value="OS07G0166700 PROTEIN"/>
    <property type="match status" value="1"/>
</dbReference>
<keyword evidence="3" id="KW-1185">Reference proteome</keyword>
<dbReference type="GO" id="GO:0005524">
    <property type="term" value="F:ATP binding"/>
    <property type="evidence" value="ECO:0007669"/>
    <property type="project" value="InterPro"/>
</dbReference>
<dbReference type="EMBL" id="JAMZMK010000976">
    <property type="protein sequence ID" value="KAI7755609.1"/>
    <property type="molecule type" value="Genomic_DNA"/>
</dbReference>
<dbReference type="AlphaFoldDB" id="A0AAD5D9C3"/>
<dbReference type="InterPro" id="IPR000719">
    <property type="entry name" value="Prot_kinase_dom"/>
</dbReference>
<comment type="caution">
    <text evidence="2">The sequence shown here is derived from an EMBL/GenBank/DDBJ whole genome shotgun (WGS) entry which is preliminary data.</text>
</comment>
<dbReference type="GO" id="GO:0009506">
    <property type="term" value="C:plasmodesma"/>
    <property type="evidence" value="ECO:0007669"/>
    <property type="project" value="TreeGrafter"/>
</dbReference>
<organism evidence="2 3">
    <name type="scientific">Ambrosia artemisiifolia</name>
    <name type="common">Common ragweed</name>
    <dbReference type="NCBI Taxonomy" id="4212"/>
    <lineage>
        <taxon>Eukaryota</taxon>
        <taxon>Viridiplantae</taxon>
        <taxon>Streptophyta</taxon>
        <taxon>Embryophyta</taxon>
        <taxon>Tracheophyta</taxon>
        <taxon>Spermatophyta</taxon>
        <taxon>Magnoliopsida</taxon>
        <taxon>eudicotyledons</taxon>
        <taxon>Gunneridae</taxon>
        <taxon>Pentapetalae</taxon>
        <taxon>asterids</taxon>
        <taxon>campanulids</taxon>
        <taxon>Asterales</taxon>
        <taxon>Asteraceae</taxon>
        <taxon>Asteroideae</taxon>
        <taxon>Heliantheae alliance</taxon>
        <taxon>Heliantheae</taxon>
        <taxon>Ambrosia</taxon>
    </lineage>
</organism>
<feature type="domain" description="Protein kinase" evidence="1">
    <location>
        <begin position="1"/>
        <end position="229"/>
    </location>
</feature>
<reference evidence="2" key="1">
    <citation type="submission" date="2022-06" db="EMBL/GenBank/DDBJ databases">
        <title>Uncovering the hologenomic basis of an extraordinary plant invasion.</title>
        <authorList>
            <person name="Bieker V.C."/>
            <person name="Martin M.D."/>
            <person name="Gilbert T."/>
            <person name="Hodgins K."/>
            <person name="Battlay P."/>
            <person name="Petersen B."/>
            <person name="Wilson J."/>
        </authorList>
    </citation>
    <scope>NUCLEOTIDE SEQUENCE</scope>
    <source>
        <strain evidence="2">AA19_3_7</strain>
        <tissue evidence="2">Leaf</tissue>
    </source>
</reference>
<protein>
    <recommendedName>
        <fullName evidence="1">Protein kinase domain-containing protein</fullName>
    </recommendedName>
</protein>
<gene>
    <name evidence="2" type="ORF">M8C21_016682</name>
</gene>
<dbReference type="InterPro" id="IPR045272">
    <property type="entry name" value="ANXUR1/2-like"/>
</dbReference>
<dbReference type="Gene3D" id="3.30.200.20">
    <property type="entry name" value="Phosphorylase Kinase, domain 1"/>
    <property type="match status" value="1"/>
</dbReference>
<dbReference type="InterPro" id="IPR001245">
    <property type="entry name" value="Ser-Thr/Tyr_kinase_cat_dom"/>
</dbReference>
<evidence type="ECO:0000313" key="2">
    <source>
        <dbReference type="EMBL" id="KAI7755609.1"/>
    </source>
</evidence>
<dbReference type="Proteomes" id="UP001206925">
    <property type="component" value="Unassembled WGS sequence"/>
</dbReference>
<sequence>MLISGQLIVICARRFKRKYGHGDIEFWNEISMHSTLDHKNIISLVGFCDEADEKIIVYEHAVNGSLDQHVSGPDLTWFQRLKICLGVARAMKYLHYDVIHCDISSSKIFLDEDWEPKIFGFERSTEYPQSWRHRLLFSCHFDNTNMTPKYDVSSFGVLLFELVCGKKPVIDGDDSVKKQLADIIVPTLEKKMDKQSLTVFTNIIYKCLNHQFLQLLTMDKIVKQLHQIVKLQGKQENLVHSSAVEEVTPLNGRLKVFFLLWKIK</sequence>